<dbReference type="GO" id="GO:0008233">
    <property type="term" value="F:peptidase activity"/>
    <property type="evidence" value="ECO:0007669"/>
    <property type="project" value="UniProtKB-KW"/>
</dbReference>
<keyword evidence="1" id="KW-0645">Protease</keyword>
<protein>
    <submittedName>
        <fullName evidence="1">TSPc tail specific protease</fullName>
    </submittedName>
</protein>
<dbReference type="AlphaFoldDB" id="A0A162NX97"/>
<dbReference type="Proteomes" id="UP000076482">
    <property type="component" value="Unassembled WGS sequence"/>
</dbReference>
<sequence>MSGIGIQPHIHIPWPPEHIQEDVDLKLALQLLQNEEW</sequence>
<dbReference type="EMBL" id="LJKE01000100">
    <property type="protein sequence ID" value="KZD56153.1"/>
    <property type="molecule type" value="Genomic_DNA"/>
</dbReference>
<proteinExistence type="predicted"/>
<accession>A0A162NX97</accession>
<organism evidence="1 2">
    <name type="scientific">Bacillus cereus</name>
    <dbReference type="NCBI Taxonomy" id="1396"/>
    <lineage>
        <taxon>Bacteria</taxon>
        <taxon>Bacillati</taxon>
        <taxon>Bacillota</taxon>
        <taxon>Bacilli</taxon>
        <taxon>Bacillales</taxon>
        <taxon>Bacillaceae</taxon>
        <taxon>Bacillus</taxon>
        <taxon>Bacillus cereus group</taxon>
    </lineage>
</organism>
<comment type="caution">
    <text evidence="1">The sequence shown here is derived from an EMBL/GenBank/DDBJ whole genome shotgun (WGS) entry which is preliminary data.</text>
</comment>
<reference evidence="1 2" key="1">
    <citation type="submission" date="2015-09" db="EMBL/GenBank/DDBJ databases">
        <title>Bacillus cereus food isolates.</title>
        <authorList>
            <person name="Boekhorst J."/>
        </authorList>
    </citation>
    <scope>NUCLEOTIDE SEQUENCE [LARGE SCALE GENOMIC DNA]</scope>
    <source>
        <strain evidence="1 2">B4088</strain>
    </source>
</reference>
<gene>
    <name evidence="1" type="ORF">B4088_5222</name>
</gene>
<evidence type="ECO:0000313" key="2">
    <source>
        <dbReference type="Proteomes" id="UP000076482"/>
    </source>
</evidence>
<dbReference type="PATRIC" id="fig|1396.535.peg.6326"/>
<dbReference type="GO" id="GO:0006508">
    <property type="term" value="P:proteolysis"/>
    <property type="evidence" value="ECO:0007669"/>
    <property type="project" value="UniProtKB-KW"/>
</dbReference>
<name>A0A162NX97_BACCE</name>
<keyword evidence="1" id="KW-0378">Hydrolase</keyword>
<evidence type="ECO:0000313" key="1">
    <source>
        <dbReference type="EMBL" id="KZD56153.1"/>
    </source>
</evidence>